<evidence type="ECO:0000313" key="5">
    <source>
        <dbReference type="Proteomes" id="UP001303160"/>
    </source>
</evidence>
<dbReference type="CDD" id="cd00067">
    <property type="entry name" value="GAL4"/>
    <property type="match status" value="1"/>
</dbReference>
<feature type="compositionally biased region" description="Acidic residues" evidence="2">
    <location>
        <begin position="807"/>
        <end position="823"/>
    </location>
</feature>
<feature type="compositionally biased region" description="Basic and acidic residues" evidence="2">
    <location>
        <begin position="197"/>
        <end position="219"/>
    </location>
</feature>
<reference evidence="4" key="2">
    <citation type="submission" date="2023-05" db="EMBL/GenBank/DDBJ databases">
        <authorList>
            <consortium name="Lawrence Berkeley National Laboratory"/>
            <person name="Steindorff A."/>
            <person name="Hensen N."/>
            <person name="Bonometti L."/>
            <person name="Westerberg I."/>
            <person name="Brannstrom I.O."/>
            <person name="Guillou S."/>
            <person name="Cros-Aarteil S."/>
            <person name="Calhoun S."/>
            <person name="Haridas S."/>
            <person name="Kuo A."/>
            <person name="Mondo S."/>
            <person name="Pangilinan J."/>
            <person name="Riley R."/>
            <person name="Labutti K."/>
            <person name="Andreopoulos B."/>
            <person name="Lipzen A."/>
            <person name="Chen C."/>
            <person name="Yanf M."/>
            <person name="Daum C."/>
            <person name="Ng V."/>
            <person name="Clum A."/>
            <person name="Ohm R."/>
            <person name="Martin F."/>
            <person name="Silar P."/>
            <person name="Natvig D."/>
            <person name="Lalanne C."/>
            <person name="Gautier V."/>
            <person name="Ament-Velasquez S.L."/>
            <person name="Kruys A."/>
            <person name="Hutchinson M.I."/>
            <person name="Powell A.J."/>
            <person name="Barry K."/>
            <person name="Miller A.N."/>
            <person name="Grigoriev I.V."/>
            <person name="Debuchy R."/>
            <person name="Gladieux P."/>
            <person name="Thoren M.H."/>
            <person name="Johannesson H."/>
        </authorList>
    </citation>
    <scope>NUCLEOTIDE SEQUENCE</scope>
    <source>
        <strain evidence="4">CBS 315.58</strain>
    </source>
</reference>
<accession>A0AAN6XPY9</accession>
<feature type="region of interest" description="Disordered" evidence="2">
    <location>
        <begin position="402"/>
        <end position="440"/>
    </location>
</feature>
<dbReference type="GO" id="GO:0008270">
    <property type="term" value="F:zinc ion binding"/>
    <property type="evidence" value="ECO:0007669"/>
    <property type="project" value="InterPro"/>
</dbReference>
<feature type="compositionally biased region" description="Acidic residues" evidence="2">
    <location>
        <begin position="1001"/>
        <end position="1011"/>
    </location>
</feature>
<feature type="region of interest" description="Disordered" evidence="2">
    <location>
        <begin position="969"/>
        <end position="1011"/>
    </location>
</feature>
<evidence type="ECO:0000259" key="3">
    <source>
        <dbReference type="PROSITE" id="PS50048"/>
    </source>
</evidence>
<dbReference type="Gene3D" id="4.10.240.10">
    <property type="entry name" value="Zn(2)-C6 fungal-type DNA-binding domain"/>
    <property type="match status" value="1"/>
</dbReference>
<feature type="compositionally biased region" description="Basic residues" evidence="2">
    <location>
        <begin position="254"/>
        <end position="269"/>
    </location>
</feature>
<proteinExistence type="predicted"/>
<dbReference type="InterPro" id="IPR001138">
    <property type="entry name" value="Zn2Cys6_DnaBD"/>
</dbReference>
<feature type="compositionally biased region" description="Polar residues" evidence="2">
    <location>
        <begin position="31"/>
        <end position="57"/>
    </location>
</feature>
<feature type="region of interest" description="Disordered" evidence="2">
    <location>
        <begin position="1"/>
        <end position="329"/>
    </location>
</feature>
<comment type="caution">
    <text evidence="4">The sequence shown here is derived from an EMBL/GenBank/DDBJ whole genome shotgun (WGS) entry which is preliminary data.</text>
</comment>
<feature type="region of interest" description="Disordered" evidence="2">
    <location>
        <begin position="513"/>
        <end position="560"/>
    </location>
</feature>
<dbReference type="Proteomes" id="UP001303160">
    <property type="component" value="Unassembled WGS sequence"/>
</dbReference>
<dbReference type="AlphaFoldDB" id="A0AAN6XPY9"/>
<feature type="compositionally biased region" description="Polar residues" evidence="2">
    <location>
        <begin position="150"/>
        <end position="160"/>
    </location>
</feature>
<protein>
    <recommendedName>
        <fullName evidence="3">Zn(2)-C6 fungal-type domain-containing protein</fullName>
    </recommendedName>
</protein>
<feature type="compositionally biased region" description="Low complexity" evidence="2">
    <location>
        <begin position="222"/>
        <end position="231"/>
    </location>
</feature>
<dbReference type="InterPro" id="IPR036864">
    <property type="entry name" value="Zn2-C6_fun-type_DNA-bd_sf"/>
</dbReference>
<feature type="domain" description="Zn(2)-C6 fungal-type" evidence="3">
    <location>
        <begin position="448"/>
        <end position="477"/>
    </location>
</feature>
<dbReference type="SUPFAM" id="SSF57701">
    <property type="entry name" value="Zn2/Cys6 DNA-binding domain"/>
    <property type="match status" value="1"/>
</dbReference>
<feature type="compositionally biased region" description="Pro residues" evidence="2">
    <location>
        <begin position="539"/>
        <end position="551"/>
    </location>
</feature>
<gene>
    <name evidence="4" type="ORF">QBC40DRAFT_332534</name>
</gene>
<evidence type="ECO:0000313" key="4">
    <source>
        <dbReference type="EMBL" id="KAK4204450.1"/>
    </source>
</evidence>
<dbReference type="EMBL" id="MU863882">
    <property type="protein sequence ID" value="KAK4204450.1"/>
    <property type="molecule type" value="Genomic_DNA"/>
</dbReference>
<feature type="compositionally biased region" description="Basic and acidic residues" evidence="2">
    <location>
        <begin position="176"/>
        <end position="190"/>
    </location>
</feature>
<organism evidence="4 5">
    <name type="scientific">Triangularia verruculosa</name>
    <dbReference type="NCBI Taxonomy" id="2587418"/>
    <lineage>
        <taxon>Eukaryota</taxon>
        <taxon>Fungi</taxon>
        <taxon>Dikarya</taxon>
        <taxon>Ascomycota</taxon>
        <taxon>Pezizomycotina</taxon>
        <taxon>Sordariomycetes</taxon>
        <taxon>Sordariomycetidae</taxon>
        <taxon>Sordariales</taxon>
        <taxon>Podosporaceae</taxon>
        <taxon>Triangularia</taxon>
    </lineage>
</organism>
<feature type="region of interest" description="Disordered" evidence="2">
    <location>
        <begin position="751"/>
        <end position="828"/>
    </location>
</feature>
<keyword evidence="1" id="KW-0539">Nucleus</keyword>
<feature type="compositionally biased region" description="Basic and acidic residues" evidence="2">
    <location>
        <begin position="284"/>
        <end position="297"/>
    </location>
</feature>
<evidence type="ECO:0000256" key="1">
    <source>
        <dbReference type="ARBA" id="ARBA00023242"/>
    </source>
</evidence>
<keyword evidence="5" id="KW-1185">Reference proteome</keyword>
<feature type="compositionally biased region" description="Polar residues" evidence="2">
    <location>
        <begin position="314"/>
        <end position="327"/>
    </location>
</feature>
<sequence length="1011" mass="111346">MPLPGFPFAQNWGFPSLNTSAPVPEPEAVDTSPSTLANSSPENNTGQTSPQATSPRSLANDGVGSSNVVIIDPNSDDDDVVDISKAIRQKGSLSKPSVPKASSVPPPPGSLAAEAQARPVPKTLVKKGLGWLESGPNPPAGGIETVKDTPIQTPDSTPAGSSEGVPPRTVTFSEAPQRECRKTKDTEEEKKRRREKTLKDLAKLERRPVKVPKAFDDGRGQGSLAASSGGSVVDLRSPPSASKAGSIAGSVSSRKSRRKREEKRRRKELKKAAQAAGSSIAQDVPDRRLDSQQDRQPRHQPGPAQQSRRESHQTRALTQPATYQTAESRVVDREISKAIRHTPITAREKAEKRLREVKERGAQAYQRGSNRGALTVESVEEIGIRGADEAISVLEKRLAEAEARKPRTQVVSGLDSGDIQQNPRPSASRPGQAVASAAAIGPSGRRRKCDRCIRMKRPCSYEQPCSRCQAAGVRCVYFSSDARPRQVERPPYQTAVPGSSAQAESFVDQQYGLSVPQPGFREPSSPEQQPTIQYRPRPPRSPSYSPSPEPESSPVDTVSAMDAFGPNQMVQQYVVYRTQKLPVVENEDPEETRMDYAIRCSEHSKLAHANQQAMARMNKPKRGVVGRSWKYRPGLEEGQVPGLADARVEYGSKEVEFVWVEIETRDLLAVVNLRGGEKAGELRVERKATEVYVKRRYDVWSVVVVKREDPLAKQVEKRVVFECGGVEDKGVQTDEMEVEVEVDAEIEEEAEAAEDIDIMNEAKGTEELPVETVGDSQLTDTTQAEMQHPTETSPKEDLPWWHPDYYADSDDDSGEEDEEDDASLTDALPPYVAPAPVILPQGSNALDLLSITTTYHSSYSRPHLANVQALRVFLSLTEPKNNYMNDNIHYYSVLKPTQEFHFEEAGLENSMTRQLFNVTWRPPGNTPTESYKWEFEEVRVWVKETVLQGPIDLSDYVTQDGEQGGYFVNKGKKKDVGRSADLNGKGKAVEDKGREEGVGVFEEEGDASEEE</sequence>
<dbReference type="GO" id="GO:0000981">
    <property type="term" value="F:DNA-binding transcription factor activity, RNA polymerase II-specific"/>
    <property type="evidence" value="ECO:0007669"/>
    <property type="project" value="InterPro"/>
</dbReference>
<dbReference type="PROSITE" id="PS50048">
    <property type="entry name" value="ZN2_CY6_FUNGAL_2"/>
    <property type="match status" value="1"/>
</dbReference>
<evidence type="ECO:0000256" key="2">
    <source>
        <dbReference type="SAM" id="MobiDB-lite"/>
    </source>
</evidence>
<feature type="compositionally biased region" description="Polar residues" evidence="2">
    <location>
        <begin position="774"/>
        <end position="792"/>
    </location>
</feature>
<reference evidence="4" key="1">
    <citation type="journal article" date="2023" name="Mol. Phylogenet. Evol.">
        <title>Genome-scale phylogeny and comparative genomics of the fungal order Sordariales.</title>
        <authorList>
            <person name="Hensen N."/>
            <person name="Bonometti L."/>
            <person name="Westerberg I."/>
            <person name="Brannstrom I.O."/>
            <person name="Guillou S."/>
            <person name="Cros-Aarteil S."/>
            <person name="Calhoun S."/>
            <person name="Haridas S."/>
            <person name="Kuo A."/>
            <person name="Mondo S."/>
            <person name="Pangilinan J."/>
            <person name="Riley R."/>
            <person name="LaButti K."/>
            <person name="Andreopoulos B."/>
            <person name="Lipzen A."/>
            <person name="Chen C."/>
            <person name="Yan M."/>
            <person name="Daum C."/>
            <person name="Ng V."/>
            <person name="Clum A."/>
            <person name="Steindorff A."/>
            <person name="Ohm R.A."/>
            <person name="Martin F."/>
            <person name="Silar P."/>
            <person name="Natvig D.O."/>
            <person name="Lalanne C."/>
            <person name="Gautier V."/>
            <person name="Ament-Velasquez S.L."/>
            <person name="Kruys A."/>
            <person name="Hutchinson M.I."/>
            <person name="Powell A.J."/>
            <person name="Barry K."/>
            <person name="Miller A.N."/>
            <person name="Grigoriev I.V."/>
            <person name="Debuchy R."/>
            <person name="Gladieux P."/>
            <person name="Hiltunen Thoren M."/>
            <person name="Johannesson H."/>
        </authorList>
    </citation>
    <scope>NUCLEOTIDE SEQUENCE</scope>
    <source>
        <strain evidence="4">CBS 315.58</strain>
    </source>
</reference>
<feature type="compositionally biased region" description="Low complexity" evidence="2">
    <location>
        <begin position="92"/>
        <end position="103"/>
    </location>
</feature>
<name>A0AAN6XPY9_9PEZI</name>
<feature type="compositionally biased region" description="Basic and acidic residues" evidence="2">
    <location>
        <begin position="987"/>
        <end position="997"/>
    </location>
</feature>